<evidence type="ECO:0000256" key="1">
    <source>
        <dbReference type="ARBA" id="ARBA00006420"/>
    </source>
</evidence>
<accession>A0A2S5SWC8</accession>
<dbReference type="Gene3D" id="3.90.1010.10">
    <property type="match status" value="1"/>
</dbReference>
<protein>
    <recommendedName>
        <fullName evidence="2 3">Iron-sulfur cluster assembly scaffold protein IscU</fullName>
    </recommendedName>
</protein>
<evidence type="ECO:0000259" key="4">
    <source>
        <dbReference type="Pfam" id="PF01592"/>
    </source>
</evidence>
<evidence type="ECO:0000313" key="5">
    <source>
        <dbReference type="EMBL" id="PPE67032.1"/>
    </source>
</evidence>
<feature type="domain" description="NIF system FeS cluster assembly NifU N-terminal" evidence="4">
    <location>
        <begin position="2"/>
        <end position="126"/>
    </location>
</feature>
<gene>
    <name evidence="5" type="ORF">C1704_06155</name>
</gene>
<proteinExistence type="inferred from homology"/>
<dbReference type="GO" id="GO:0016226">
    <property type="term" value="P:iron-sulfur cluster assembly"/>
    <property type="evidence" value="ECO:0007669"/>
    <property type="project" value="UniProtKB-UniRule"/>
</dbReference>
<comment type="function">
    <text evidence="3">A scaffold on which IscS assembles Fe-S clusters. It is likely that Fe-S cluster coordination is flexible as the role of this complex is to build and then hand off Fe-S clusters.</text>
</comment>
<dbReference type="OrthoDB" id="9808097at2"/>
<dbReference type="RefSeq" id="WP_104301861.1">
    <property type="nucleotide sequence ID" value="NZ_PSNX01000004.1"/>
</dbReference>
<dbReference type="CDD" id="cd06664">
    <property type="entry name" value="IscU_like"/>
    <property type="match status" value="1"/>
</dbReference>
<comment type="caution">
    <text evidence="5">The sequence shown here is derived from an EMBL/GenBank/DDBJ whole genome shotgun (WGS) entry which is preliminary data.</text>
</comment>
<dbReference type="Pfam" id="PF01592">
    <property type="entry name" value="NifU_N"/>
    <property type="match status" value="1"/>
</dbReference>
<evidence type="ECO:0000256" key="3">
    <source>
        <dbReference type="RuleBase" id="RU362089"/>
    </source>
</evidence>
<dbReference type="FunFam" id="3.90.1010.10:FF:000001">
    <property type="entry name" value="Iron-sulfur cluster assembly scaffold protein IscU"/>
    <property type="match status" value="1"/>
</dbReference>
<dbReference type="EMBL" id="PSNX01000004">
    <property type="protein sequence ID" value="PPE67032.1"/>
    <property type="molecule type" value="Genomic_DNA"/>
</dbReference>
<dbReference type="GO" id="GO:0005737">
    <property type="term" value="C:cytoplasm"/>
    <property type="evidence" value="ECO:0007669"/>
    <property type="project" value="UniProtKB-ARBA"/>
</dbReference>
<reference evidence="5 6" key="1">
    <citation type="submission" date="2018-02" db="EMBL/GenBank/DDBJ databases">
        <title>Reclassifiation of [Polyangium] brachysporum DSM 7029 as Guopingzhaonella breviflexa gen. nov., sp. nov., a member of the family Comamonadaceae.</title>
        <authorList>
            <person name="Tang B."/>
        </authorList>
    </citation>
    <scope>NUCLEOTIDE SEQUENCE [LARGE SCALE GENOMIC DNA]</scope>
    <source>
        <strain evidence="5 6">BCRC 80649</strain>
    </source>
</reference>
<dbReference type="SUPFAM" id="SSF82649">
    <property type="entry name" value="SufE/NifU"/>
    <property type="match status" value="1"/>
</dbReference>
<evidence type="ECO:0000256" key="2">
    <source>
        <dbReference type="ARBA" id="ARBA00014836"/>
    </source>
</evidence>
<name>A0A2S5SWC8_9BURK</name>
<keyword evidence="6" id="KW-1185">Reference proteome</keyword>
<organism evidence="5 6">
    <name type="scientific">Caldimonas caldifontis</name>
    <dbReference type="NCBI Taxonomy" id="1452508"/>
    <lineage>
        <taxon>Bacteria</taxon>
        <taxon>Pseudomonadati</taxon>
        <taxon>Pseudomonadota</taxon>
        <taxon>Betaproteobacteria</taxon>
        <taxon>Burkholderiales</taxon>
        <taxon>Sphaerotilaceae</taxon>
        <taxon>Caldimonas</taxon>
    </lineage>
</organism>
<dbReference type="AlphaFoldDB" id="A0A2S5SWC8"/>
<dbReference type="InterPro" id="IPR011339">
    <property type="entry name" value="ISCU"/>
</dbReference>
<evidence type="ECO:0000313" key="6">
    <source>
        <dbReference type="Proteomes" id="UP000238605"/>
    </source>
</evidence>
<sequence length="136" mass="14359">MAYSDKVIDHYENPRNVGSFEKGDSNVGTGMVGAPACGDVMKLQIKVNPATGVIEDARFKTYGCGSAIASSSLVTEWVKGKTLDEAMNLKNTQIAEELALPPVKIHCSILAEDAIKAAVSDYKAKAGASTTAQQTH</sequence>
<dbReference type="InterPro" id="IPR002871">
    <property type="entry name" value="NIF_FeS_clus_asmbl_NifU_N"/>
</dbReference>
<dbReference type="Proteomes" id="UP000238605">
    <property type="component" value="Unassembled WGS sequence"/>
</dbReference>
<comment type="similarity">
    <text evidence="1 3">Belongs to the NifU family.</text>
</comment>
<dbReference type="GO" id="GO:0005506">
    <property type="term" value="F:iron ion binding"/>
    <property type="evidence" value="ECO:0007669"/>
    <property type="project" value="UniProtKB-UniRule"/>
</dbReference>
<dbReference type="PANTHER" id="PTHR10093">
    <property type="entry name" value="IRON-SULFUR CLUSTER ASSEMBLY ENZYME NIFU HOMOLOG"/>
    <property type="match status" value="1"/>
</dbReference>
<dbReference type="NCBIfam" id="TIGR01999">
    <property type="entry name" value="iscU"/>
    <property type="match status" value="1"/>
</dbReference>
<dbReference type="GO" id="GO:0051536">
    <property type="term" value="F:iron-sulfur cluster binding"/>
    <property type="evidence" value="ECO:0007669"/>
    <property type="project" value="UniProtKB-UniRule"/>
</dbReference>